<reference evidence="15 16" key="1">
    <citation type="submission" date="2019-10" db="EMBL/GenBank/DDBJ databases">
        <title>Taxonomy of Antarctic Massilia spp.: description of Massilia rubra sp. nov., Massilia aquatica sp. nov., Massilia mucilaginosa sp. nov., Massilia frigida sp. nov. isolated from streams, lakes and regoliths.</title>
        <authorList>
            <person name="Holochova P."/>
            <person name="Sedlacek I."/>
            <person name="Kralova S."/>
            <person name="Maslanova I."/>
            <person name="Busse H.-J."/>
            <person name="Stankova E."/>
            <person name="Vrbovska V."/>
            <person name="Kovarovic V."/>
            <person name="Bartak M."/>
            <person name="Svec P."/>
            <person name="Pantucek R."/>
        </authorList>
    </citation>
    <scope>NUCLEOTIDE SEQUENCE [LARGE SCALE GENOMIC DNA]</scope>
    <source>
        <strain evidence="15 16">CCM 8695</strain>
    </source>
</reference>
<evidence type="ECO:0000256" key="4">
    <source>
        <dbReference type="ARBA" id="ARBA00012968"/>
    </source>
</evidence>
<accession>A0ABX0NGT6</accession>
<dbReference type="Proteomes" id="UP000621455">
    <property type="component" value="Unassembled WGS sequence"/>
</dbReference>
<dbReference type="Pfam" id="PF18921">
    <property type="entry name" value="Cyanophycin_syn"/>
    <property type="match status" value="1"/>
</dbReference>
<comment type="similarity">
    <text evidence="2">In the C-terminal section; belongs to the MurCDEF family.</text>
</comment>
<dbReference type="PANTHER" id="PTHR23135:SF18">
    <property type="entry name" value="CYANOPHYCIN SYNTHETASE"/>
    <property type="match status" value="1"/>
</dbReference>
<evidence type="ECO:0000256" key="7">
    <source>
        <dbReference type="ARBA" id="ARBA00022598"/>
    </source>
</evidence>
<comment type="catalytic activity">
    <reaction evidence="11">
        <text>[L-4-(L-arginin-2-N-yl)aspartate](n)-L-aspartate + L-arginine + ATP = [L-4-(L-arginin-2-N-yl)aspartate](n+1) + ADP + phosphate + H(+)</text>
        <dbReference type="Rhea" id="RHEA:23888"/>
        <dbReference type="Rhea" id="RHEA-COMP:13732"/>
        <dbReference type="Rhea" id="RHEA-COMP:13733"/>
        <dbReference type="ChEBI" id="CHEBI:15378"/>
        <dbReference type="ChEBI" id="CHEBI:30616"/>
        <dbReference type="ChEBI" id="CHEBI:32682"/>
        <dbReference type="ChEBI" id="CHEBI:43474"/>
        <dbReference type="ChEBI" id="CHEBI:137986"/>
        <dbReference type="ChEBI" id="CHEBI:137990"/>
        <dbReference type="ChEBI" id="CHEBI:456216"/>
        <dbReference type="EC" id="6.3.2.30"/>
    </reaction>
</comment>
<dbReference type="Pfam" id="PF02875">
    <property type="entry name" value="Mur_ligase_C"/>
    <property type="match status" value="1"/>
</dbReference>
<dbReference type="PANTHER" id="PTHR23135">
    <property type="entry name" value="MUR LIGASE FAMILY MEMBER"/>
    <property type="match status" value="1"/>
</dbReference>
<dbReference type="Gene3D" id="3.90.190.20">
    <property type="entry name" value="Mur ligase, C-terminal domain"/>
    <property type="match status" value="1"/>
</dbReference>
<sequence>MNIIEQRILRGPNRWSRLACLQTIVDAGELAGIVPTDIPHLADALHAQLPGMATRRGYASLAHAVEQVALELQNMAGTPVSLGLTSKVDATQWRIVVAYQREQVAVEAMALALDMVRAMARGEAHDWSERLAALREVAERGAIGTSTAAVVNAALARGIPALRLTDEANLFQLGWGSRQKRLQATVTGDTSTIAVGIASDKQLTKSLLDQGGIPVPKGGVATTADDALALATRLRFPVTVKPLDANQGKGVTTECADAATVRTAFDFARQYGRRVIVERFIEGRDYRLLVTGGKLAAASLRRPPSVTGDGASTVRELVDLENRNPARGEGHANILTRLRLDELALALLAKQGFTADSVVPAGAEVRLRGNANLSTGGTAEDVTGKVHPSTREMCIRAAQLIGLDVAGIDVICADISLCLREQRGAVIEVNAAPGIRMHEYPSHGQARNAGDAIVEAMFGDSDGRIPVIAVTGTNGKTTTSLMIAHAARLAGLRTGVTTTEGVFIDGHRIIDGDCAGYHSARTLLATPGVDIAVLETARGGILKRGLAFDRCAVAVVLNVSADHLGLDGVETVAELAAIKAVVANSAARAVVLNADDHLCVAMSAQVSADVERIFFSMDPDNPVLLRHLGNGGRAAYFQDNALILEDGSRRLELLRAERMPASLHGHARYNVANALAAAAALMGAGFTPAQTVAALSTFVSDRDSNPLRSNVYSARGVTIVVDYAHNPAAYAAMASMAQSLSSGRRIAVLTCPGDRRDADLLDIGHTCAEGFDELFVYEADPRGRASGETARTILDGARRAGKQEHLLHAIVPVSDAFTAAMERCQPGDVLVFACGSSASALRETARYVDSPAAAPAPAPSVHQATVPLE</sequence>
<evidence type="ECO:0000313" key="15">
    <source>
        <dbReference type="EMBL" id="NHZ82072.1"/>
    </source>
</evidence>
<keyword evidence="8 13" id="KW-0547">Nucleotide-binding</keyword>
<dbReference type="InterPro" id="IPR013651">
    <property type="entry name" value="ATP-grasp_RimK-type"/>
</dbReference>
<dbReference type="InterPro" id="IPR036615">
    <property type="entry name" value="Mur_ligase_C_dom_sf"/>
</dbReference>
<dbReference type="Gene3D" id="3.40.1190.10">
    <property type="entry name" value="Mur-like, catalytic domain"/>
    <property type="match status" value="1"/>
</dbReference>
<dbReference type="InterPro" id="IPR044019">
    <property type="entry name" value="Cyanophycin_syn_N"/>
</dbReference>
<evidence type="ECO:0000256" key="2">
    <source>
        <dbReference type="ARBA" id="ARBA00009060"/>
    </source>
</evidence>
<feature type="domain" description="ATP-grasp" evidence="14">
    <location>
        <begin position="205"/>
        <end position="458"/>
    </location>
</feature>
<evidence type="ECO:0000256" key="6">
    <source>
        <dbReference type="ARBA" id="ARBA00022036"/>
    </source>
</evidence>
<dbReference type="EMBL" id="WHJG01000028">
    <property type="protein sequence ID" value="NHZ82072.1"/>
    <property type="molecule type" value="Genomic_DNA"/>
</dbReference>
<keyword evidence="7 15" id="KW-0436">Ligase</keyword>
<dbReference type="GO" id="GO:0071160">
    <property type="term" value="F:cyanophycin synthetase activity (L-aspartate-adding)"/>
    <property type="evidence" value="ECO:0007669"/>
    <property type="project" value="UniProtKB-EC"/>
</dbReference>
<organism evidence="15 16">
    <name type="scientific">Massilia frigida</name>
    <dbReference type="NCBI Taxonomy" id="2609281"/>
    <lineage>
        <taxon>Bacteria</taxon>
        <taxon>Pseudomonadati</taxon>
        <taxon>Pseudomonadota</taxon>
        <taxon>Betaproteobacteria</taxon>
        <taxon>Burkholderiales</taxon>
        <taxon>Oxalobacteraceae</taxon>
        <taxon>Telluria group</taxon>
        <taxon>Massilia</taxon>
    </lineage>
</organism>
<evidence type="ECO:0000313" key="16">
    <source>
        <dbReference type="Proteomes" id="UP000621455"/>
    </source>
</evidence>
<evidence type="ECO:0000256" key="10">
    <source>
        <dbReference type="ARBA" id="ARBA00031353"/>
    </source>
</evidence>
<evidence type="ECO:0000256" key="1">
    <source>
        <dbReference type="ARBA" id="ARBA00003184"/>
    </source>
</evidence>
<dbReference type="EC" id="6.3.2.30" evidence="4"/>
<dbReference type="NCBIfam" id="NF010623">
    <property type="entry name" value="PRK14016.1"/>
    <property type="match status" value="1"/>
</dbReference>
<dbReference type="InterPro" id="IPR004101">
    <property type="entry name" value="Mur_ligase_C"/>
</dbReference>
<dbReference type="Pfam" id="PF08245">
    <property type="entry name" value="Mur_ligase_M"/>
    <property type="match status" value="1"/>
</dbReference>
<evidence type="ECO:0000256" key="5">
    <source>
        <dbReference type="ARBA" id="ARBA00013005"/>
    </source>
</evidence>
<gene>
    <name evidence="15" type="primary">cphA</name>
    <name evidence="15" type="ORF">F2P44_22740</name>
</gene>
<comment type="caution">
    <text evidence="15">The sequence shown here is derived from an EMBL/GenBank/DDBJ whole genome shotgun (WGS) entry which is preliminary data.</text>
</comment>
<proteinExistence type="inferred from homology"/>
<dbReference type="InterPro" id="IPR013221">
    <property type="entry name" value="Mur_ligase_cen"/>
</dbReference>
<dbReference type="InterPro" id="IPR011810">
    <property type="entry name" value="Cya_phycin_syn"/>
</dbReference>
<dbReference type="SUPFAM" id="SSF53623">
    <property type="entry name" value="MurD-like peptide ligases, catalytic domain"/>
    <property type="match status" value="1"/>
</dbReference>
<dbReference type="SUPFAM" id="SSF56059">
    <property type="entry name" value="Glutathione synthetase ATP-binding domain-like"/>
    <property type="match status" value="1"/>
</dbReference>
<dbReference type="RefSeq" id="WP_167089737.1">
    <property type="nucleotide sequence ID" value="NZ_WHJG01000028.1"/>
</dbReference>
<dbReference type="Gene3D" id="3.30.470.20">
    <property type="entry name" value="ATP-grasp fold, B domain"/>
    <property type="match status" value="2"/>
</dbReference>
<comment type="function">
    <text evidence="1">Catalyzes the ATP-dependent polymerization of arginine and aspartate to multi-L-arginyl-poly-L-aspartic acid (cyanophycin; a water-insoluble reserve polymer).</text>
</comment>
<evidence type="ECO:0000259" key="14">
    <source>
        <dbReference type="PROSITE" id="PS50975"/>
    </source>
</evidence>
<dbReference type="EC" id="6.3.2.29" evidence="5"/>
<comment type="subunit">
    <text evidence="3">Homodimer.</text>
</comment>
<dbReference type="SUPFAM" id="SSF53244">
    <property type="entry name" value="MurD-like peptide ligases, peptide-binding domain"/>
    <property type="match status" value="1"/>
</dbReference>
<evidence type="ECO:0000256" key="13">
    <source>
        <dbReference type="PROSITE-ProRule" id="PRU00409"/>
    </source>
</evidence>
<evidence type="ECO:0000256" key="11">
    <source>
        <dbReference type="ARBA" id="ARBA00048094"/>
    </source>
</evidence>
<dbReference type="NCBIfam" id="TIGR02068">
    <property type="entry name" value="cya_phycin_syn"/>
    <property type="match status" value="1"/>
</dbReference>
<protein>
    <recommendedName>
        <fullName evidence="6">Cyanophycin synthetase</fullName>
        <ecNumber evidence="5">6.3.2.29</ecNumber>
        <ecNumber evidence="4">6.3.2.30</ecNumber>
    </recommendedName>
    <alternativeName>
        <fullName evidence="10">Cyanophycin synthase</fullName>
    </alternativeName>
</protein>
<dbReference type="InterPro" id="IPR011761">
    <property type="entry name" value="ATP-grasp"/>
</dbReference>
<evidence type="ECO:0000256" key="8">
    <source>
        <dbReference type="ARBA" id="ARBA00022741"/>
    </source>
</evidence>
<comment type="catalytic activity">
    <reaction evidence="12">
        <text>[L-4-(L-arginin-2-N-yl)aspartate](n) + L-aspartate + ATP = [L-4-(L-arginin-2-N-yl)aspartate](n)-L-aspartate + ADP + phosphate + H(+)</text>
        <dbReference type="Rhea" id="RHEA:13277"/>
        <dbReference type="Rhea" id="RHEA-COMP:13728"/>
        <dbReference type="Rhea" id="RHEA-COMP:13733"/>
        <dbReference type="ChEBI" id="CHEBI:15378"/>
        <dbReference type="ChEBI" id="CHEBI:29991"/>
        <dbReference type="ChEBI" id="CHEBI:30616"/>
        <dbReference type="ChEBI" id="CHEBI:43474"/>
        <dbReference type="ChEBI" id="CHEBI:137986"/>
        <dbReference type="ChEBI" id="CHEBI:137990"/>
        <dbReference type="ChEBI" id="CHEBI:456216"/>
        <dbReference type="EC" id="6.3.2.29"/>
    </reaction>
</comment>
<dbReference type="PROSITE" id="PS50975">
    <property type="entry name" value="ATP_GRASP"/>
    <property type="match status" value="1"/>
</dbReference>
<evidence type="ECO:0000256" key="3">
    <source>
        <dbReference type="ARBA" id="ARBA00011738"/>
    </source>
</evidence>
<dbReference type="GO" id="GO:0071161">
    <property type="term" value="F:cyanophycin synthetase activity (L-arginine-adding)"/>
    <property type="evidence" value="ECO:0007669"/>
    <property type="project" value="UniProtKB-EC"/>
</dbReference>
<name>A0ABX0NGT6_9BURK</name>
<keyword evidence="9 13" id="KW-0067">ATP-binding</keyword>
<evidence type="ECO:0000256" key="9">
    <source>
        <dbReference type="ARBA" id="ARBA00022840"/>
    </source>
</evidence>
<evidence type="ECO:0000256" key="12">
    <source>
        <dbReference type="ARBA" id="ARBA00048425"/>
    </source>
</evidence>
<dbReference type="Pfam" id="PF08443">
    <property type="entry name" value="RimK"/>
    <property type="match status" value="2"/>
</dbReference>
<keyword evidence="16" id="KW-1185">Reference proteome</keyword>
<dbReference type="InterPro" id="IPR036565">
    <property type="entry name" value="Mur-like_cat_sf"/>
</dbReference>